<comment type="subcellular location">
    <subcellularLocation>
        <location evidence="1 7">Cell membrane</location>
        <topology evidence="1 7">Multi-pass membrane protein</topology>
    </subcellularLocation>
</comment>
<keyword evidence="6 7" id="KW-0472">Membrane</keyword>
<dbReference type="InterPro" id="IPR000515">
    <property type="entry name" value="MetI-like"/>
</dbReference>
<feature type="transmembrane region" description="Helical" evidence="7">
    <location>
        <begin position="197"/>
        <end position="218"/>
    </location>
</feature>
<dbReference type="GO" id="GO:0005886">
    <property type="term" value="C:plasma membrane"/>
    <property type="evidence" value="ECO:0007669"/>
    <property type="project" value="UniProtKB-SubCell"/>
</dbReference>
<keyword evidence="4 7" id="KW-0812">Transmembrane</keyword>
<dbReference type="InterPro" id="IPR035906">
    <property type="entry name" value="MetI-like_sf"/>
</dbReference>
<dbReference type="OrthoDB" id="2063054at2"/>
<evidence type="ECO:0000256" key="2">
    <source>
        <dbReference type="ARBA" id="ARBA00022448"/>
    </source>
</evidence>
<feature type="transmembrane region" description="Helical" evidence="7">
    <location>
        <begin position="256"/>
        <end position="277"/>
    </location>
</feature>
<evidence type="ECO:0000256" key="4">
    <source>
        <dbReference type="ARBA" id="ARBA00022692"/>
    </source>
</evidence>
<protein>
    <submittedName>
        <fullName evidence="9">Carbohydrate ABC transporter permease</fullName>
    </submittedName>
</protein>
<dbReference type="Proteomes" id="UP000253741">
    <property type="component" value="Unassembled WGS sequence"/>
</dbReference>
<gene>
    <name evidence="9" type="ORF">DVH02_06965</name>
</gene>
<evidence type="ECO:0000313" key="9">
    <source>
        <dbReference type="EMBL" id="RDG38863.1"/>
    </source>
</evidence>
<dbReference type="PROSITE" id="PS50928">
    <property type="entry name" value="ABC_TM1"/>
    <property type="match status" value="1"/>
</dbReference>
<dbReference type="PANTHER" id="PTHR43744:SF12">
    <property type="entry name" value="ABC TRANSPORTER PERMEASE PROTEIN MG189-RELATED"/>
    <property type="match status" value="1"/>
</dbReference>
<dbReference type="Pfam" id="PF00528">
    <property type="entry name" value="BPD_transp_1"/>
    <property type="match status" value="1"/>
</dbReference>
<comment type="similarity">
    <text evidence="7">Belongs to the binding-protein-dependent transport system permease family.</text>
</comment>
<keyword evidence="10" id="KW-1185">Reference proteome</keyword>
<feature type="transmembrane region" description="Helical" evidence="7">
    <location>
        <begin position="108"/>
        <end position="135"/>
    </location>
</feature>
<proteinExistence type="inferred from homology"/>
<name>A0A370BGE1_9ACTN</name>
<dbReference type="CDD" id="cd06261">
    <property type="entry name" value="TM_PBP2"/>
    <property type="match status" value="1"/>
</dbReference>
<evidence type="ECO:0000256" key="7">
    <source>
        <dbReference type="RuleBase" id="RU363032"/>
    </source>
</evidence>
<reference evidence="9 10" key="1">
    <citation type="submission" date="2018-07" db="EMBL/GenBank/DDBJ databases">
        <title>Streptomyces species from bats.</title>
        <authorList>
            <person name="Dunlap C."/>
        </authorList>
    </citation>
    <scope>NUCLEOTIDE SEQUENCE [LARGE SCALE GENOMIC DNA]</scope>
    <source>
        <strain evidence="9 10">AC230</strain>
    </source>
</reference>
<sequence>MRNTTMSAPRLSRAPLYAALTLGAAVMLVPFAWMVLTALKPAAELGKGTWLPERVRWGNFADAFNAAPFDVYFRNSLLMSVGQTLITVVLASAAGYALARTPIRGRGLFFGLTVGMIMVPVYVILIPRFLIVRSIPFFGGNDWLGQGGTGWLDSWWALIVPGALAPLYIFLARQFYVDLPDELADAARLDGLSEIGIWARVMTPLIKPAIITIAVFQFQSSWNDFLWPLLVTRTDEMRPIQLGLAVFSHADIEVQWNYLMAGTALATLPMIALFLVAQRYFVEGMASAGLKG</sequence>
<keyword evidence="5 7" id="KW-1133">Transmembrane helix</keyword>
<evidence type="ECO:0000256" key="1">
    <source>
        <dbReference type="ARBA" id="ARBA00004651"/>
    </source>
</evidence>
<feature type="transmembrane region" description="Helical" evidence="7">
    <location>
        <begin position="155"/>
        <end position="176"/>
    </location>
</feature>
<keyword evidence="2 7" id="KW-0813">Transport</keyword>
<dbReference type="PANTHER" id="PTHR43744">
    <property type="entry name" value="ABC TRANSPORTER PERMEASE PROTEIN MG189-RELATED-RELATED"/>
    <property type="match status" value="1"/>
</dbReference>
<comment type="caution">
    <text evidence="9">The sequence shown here is derived from an EMBL/GenBank/DDBJ whole genome shotgun (WGS) entry which is preliminary data.</text>
</comment>
<evidence type="ECO:0000256" key="5">
    <source>
        <dbReference type="ARBA" id="ARBA00022989"/>
    </source>
</evidence>
<accession>A0A370BGE1</accession>
<evidence type="ECO:0000256" key="6">
    <source>
        <dbReference type="ARBA" id="ARBA00023136"/>
    </source>
</evidence>
<organism evidence="9 10">
    <name type="scientific">Streptomyces corynorhini</name>
    <dbReference type="NCBI Taxonomy" id="2282652"/>
    <lineage>
        <taxon>Bacteria</taxon>
        <taxon>Bacillati</taxon>
        <taxon>Actinomycetota</taxon>
        <taxon>Actinomycetes</taxon>
        <taxon>Kitasatosporales</taxon>
        <taxon>Streptomycetaceae</taxon>
        <taxon>Streptomyces</taxon>
    </lineage>
</organism>
<evidence type="ECO:0000259" key="8">
    <source>
        <dbReference type="PROSITE" id="PS50928"/>
    </source>
</evidence>
<dbReference type="SUPFAM" id="SSF161098">
    <property type="entry name" value="MetI-like"/>
    <property type="match status" value="1"/>
</dbReference>
<keyword evidence="3" id="KW-1003">Cell membrane</keyword>
<feature type="domain" description="ABC transmembrane type-1" evidence="8">
    <location>
        <begin position="73"/>
        <end position="277"/>
    </location>
</feature>
<evidence type="ECO:0000313" key="10">
    <source>
        <dbReference type="Proteomes" id="UP000253741"/>
    </source>
</evidence>
<dbReference type="EMBL" id="QQNA01000039">
    <property type="protein sequence ID" value="RDG38863.1"/>
    <property type="molecule type" value="Genomic_DNA"/>
</dbReference>
<evidence type="ECO:0000256" key="3">
    <source>
        <dbReference type="ARBA" id="ARBA00022475"/>
    </source>
</evidence>
<feature type="transmembrane region" description="Helical" evidence="7">
    <location>
        <begin position="77"/>
        <end position="99"/>
    </location>
</feature>
<dbReference type="AlphaFoldDB" id="A0A370BGE1"/>
<dbReference type="Gene3D" id="1.10.3720.10">
    <property type="entry name" value="MetI-like"/>
    <property type="match status" value="1"/>
</dbReference>
<dbReference type="GO" id="GO:0055085">
    <property type="term" value="P:transmembrane transport"/>
    <property type="evidence" value="ECO:0007669"/>
    <property type="project" value="InterPro"/>
</dbReference>
<dbReference type="RefSeq" id="WP_114622818.1">
    <property type="nucleotide sequence ID" value="NZ_QQNA01000039.1"/>
</dbReference>
<feature type="transmembrane region" description="Helical" evidence="7">
    <location>
        <begin position="16"/>
        <end position="36"/>
    </location>
</feature>